<dbReference type="Proteomes" id="UP001348369">
    <property type="component" value="Chromosome"/>
</dbReference>
<proteinExistence type="predicted"/>
<keyword evidence="1" id="KW-0032">Aminotransferase</keyword>
<dbReference type="EMBL" id="CP109109">
    <property type="protein sequence ID" value="WSC02702.1"/>
    <property type="molecule type" value="Genomic_DNA"/>
</dbReference>
<gene>
    <name evidence="1" type="ORF">OG835_40720</name>
</gene>
<organism evidence="1 2">
    <name type="scientific">Streptomyces scopuliridis</name>
    <dbReference type="NCBI Taxonomy" id="452529"/>
    <lineage>
        <taxon>Bacteria</taxon>
        <taxon>Bacillati</taxon>
        <taxon>Actinomycetota</taxon>
        <taxon>Actinomycetes</taxon>
        <taxon>Kitasatosporales</taxon>
        <taxon>Streptomycetaceae</taxon>
        <taxon>Streptomyces</taxon>
    </lineage>
</organism>
<keyword evidence="1" id="KW-0808">Transferase</keyword>
<accession>A0ACD4ZXF6</accession>
<name>A0ACD4ZXF6_9ACTN</name>
<protein>
    <submittedName>
        <fullName evidence="1">Aminotransferase class I/II-fold pyridoxal phosphate-dependent enzyme</fullName>
    </submittedName>
</protein>
<evidence type="ECO:0000313" key="2">
    <source>
        <dbReference type="Proteomes" id="UP001348369"/>
    </source>
</evidence>
<evidence type="ECO:0000313" key="1">
    <source>
        <dbReference type="EMBL" id="WSC02702.1"/>
    </source>
</evidence>
<keyword evidence="2" id="KW-1185">Reference proteome</keyword>
<reference evidence="1" key="1">
    <citation type="submission" date="2022-10" db="EMBL/GenBank/DDBJ databases">
        <title>The complete genomes of actinobacterial strains from the NBC collection.</title>
        <authorList>
            <person name="Joergensen T.S."/>
            <person name="Alvarez Arevalo M."/>
            <person name="Sterndorff E.B."/>
            <person name="Faurdal D."/>
            <person name="Vuksanovic O."/>
            <person name="Mourched A.-S."/>
            <person name="Charusanti P."/>
            <person name="Shaw S."/>
            <person name="Blin K."/>
            <person name="Weber T."/>
        </authorList>
    </citation>
    <scope>NUCLEOTIDE SEQUENCE</scope>
    <source>
        <strain evidence="1">NBC 01771</strain>
    </source>
</reference>
<sequence length="1104" mass="116659">MVPIAITGMACRFPGAPDTHDYWRLIHGGVVVGGPVDGRWNHEPFHRPQDPRDPDGSYTDRVAHLDDVRSFAALHYGLPPRRVEVADPQHRLLIELTRVALQDAGLERGPFPRGRTGVYVGASVTEYKDMLTSRIRARQLAQGEFGSVDAADADRLTAAADAVAPMNAYTVPGTLLNMAAASVSSVFDLGGPSFVVDSACSASLAAVHEAVTHLRSGQCEVALAGGVYLNLVPDNLIGFSRIGVVSRTGVCRPFDRRADGFVLGEGAGMVVLKRLSDALRDGDRVYAVIRGSACTNDGRSSGPMTPSKKGQTACLERAYDDADVSPGSVGFVECHGTATATGDAVEMAALRDLRSKSPTGPPAYVSSVKANIGHTLSAAGIAGLLKAALVVHHGVVPPQAGCEQVEPALLPDGGTFAITREPRAWRSERDAPRRAGVSAFGFGGTNVHMVLEQAPEPSAGRAVSQEADDLLFLLTAGSDTLLAQYAERLADTLGEPEPPALADVAYTLASRTPLRARAVVAATTRPQLSERLGELASALRDDTTVPPGAWVRCPGPLTRDPGGPPPPEAERLLGSQRPPSLAAGRLVNLPPSPVETSTYWALDEPEHATAPDGSVTERLLAAIARVSDFPPDVLGPDQALVDDLGFDSLLVAELAEQLAHDWPGLPPLTSELPRPGTTVREIADWITAHARGFVPGPTPSPPAERPPGSDGPAGVADQLRLLGLPSPYFAVHDELLGATTVVDGVRLTNFSGYDYLGLARDPVVTMAAKEAIDRYGTSVSASRAASGERPVHGLLEEALARHLNAERALAFVGGHPTNVAVLGHLLGPADLIVHDAFAHNSIVQGAQLSGARRRIFPHNDMAALDRLLAEQRSLHQRVVVAVEGVYSMDGDLTDLPALIELRRRHDVLLYVDEAHSMGVLGATGAGAVEHWGIPADEVDIRMGTLSKALASCGGYIAGAEPLVTHLRHTTPGFIYSVGMPPSAAAAALAALERLRQDPALAATARARAARFRRRARETGLNTGLSADGSCVVPVITGDADTALRLADRMRQRGVNVQPFTPPAVENHQSRLRFFVTARHSEREVDETVRTLTAEWAALKGALTT</sequence>